<proteinExistence type="predicted"/>
<evidence type="ECO:0000313" key="3">
    <source>
        <dbReference type="Proteomes" id="UP001497516"/>
    </source>
</evidence>
<protein>
    <submittedName>
        <fullName evidence="2">Uncharacterized protein</fullName>
    </submittedName>
</protein>
<accession>A0AAV2FQZ7</accession>
<gene>
    <name evidence="2" type="ORF">LTRI10_LOCUS40506</name>
</gene>
<organism evidence="2 3">
    <name type="scientific">Linum trigynum</name>
    <dbReference type="NCBI Taxonomy" id="586398"/>
    <lineage>
        <taxon>Eukaryota</taxon>
        <taxon>Viridiplantae</taxon>
        <taxon>Streptophyta</taxon>
        <taxon>Embryophyta</taxon>
        <taxon>Tracheophyta</taxon>
        <taxon>Spermatophyta</taxon>
        <taxon>Magnoliopsida</taxon>
        <taxon>eudicotyledons</taxon>
        <taxon>Gunneridae</taxon>
        <taxon>Pentapetalae</taxon>
        <taxon>rosids</taxon>
        <taxon>fabids</taxon>
        <taxon>Malpighiales</taxon>
        <taxon>Linaceae</taxon>
        <taxon>Linum</taxon>
    </lineage>
</organism>
<reference evidence="2 3" key="1">
    <citation type="submission" date="2024-04" db="EMBL/GenBank/DDBJ databases">
        <authorList>
            <person name="Fracassetti M."/>
        </authorList>
    </citation>
    <scope>NUCLEOTIDE SEQUENCE [LARGE SCALE GENOMIC DNA]</scope>
</reference>
<dbReference type="Proteomes" id="UP001497516">
    <property type="component" value="Chromosome 7"/>
</dbReference>
<dbReference type="AlphaFoldDB" id="A0AAV2FQZ7"/>
<keyword evidence="3" id="KW-1185">Reference proteome</keyword>
<evidence type="ECO:0000256" key="1">
    <source>
        <dbReference type="SAM" id="MobiDB-lite"/>
    </source>
</evidence>
<sequence>MNVGRDLTMETLYDEGINTKEASSPTLVREGRGPITRSQDKAFRGRLQAYLAQNFTKIEADLFEGREVIIIGVRAAPSKIPRQEEETPDWVYGGQLE</sequence>
<evidence type="ECO:0000313" key="2">
    <source>
        <dbReference type="EMBL" id="CAL1400372.1"/>
    </source>
</evidence>
<name>A0AAV2FQZ7_9ROSI</name>
<dbReference type="EMBL" id="OZ034820">
    <property type="protein sequence ID" value="CAL1400372.1"/>
    <property type="molecule type" value="Genomic_DNA"/>
</dbReference>
<feature type="region of interest" description="Disordered" evidence="1">
    <location>
        <begin position="15"/>
        <end position="35"/>
    </location>
</feature>